<feature type="region of interest" description="Disordered" evidence="1">
    <location>
        <begin position="780"/>
        <end position="900"/>
    </location>
</feature>
<feature type="compositionally biased region" description="Pro residues" evidence="1">
    <location>
        <begin position="882"/>
        <end position="891"/>
    </location>
</feature>
<sequence>MIRRILSVIVLLHVLYQPPSQTPHQRNKSSNGPDTNSTASVDTTPADSSSRMHLAGATAAQSYLQDLGQLEVPLRGRCDRKLTRRPYTTDVVVTEGLTVVSLNKSAHLSNFSASRREQPLTAIKRRAALPFVMHDTTPLDPVAWTWRNAPPTRLESSSRGSNIAPASIVHTDLQHPALAHPAESIDEDCLPYTHPLASSQDAENANLAASPQAQFWAISQSIIRNIKQRQDTRMAVQAMRSMASSMHHHQHDAVPLTGRHLPSSVDSAPVTPAASIPPSPTLDGSAASWQALNQGSTLQLNSAMAKAAQASIIPAAKHPETWSAMHGSAVGNDTLRTPATCLSNGVLATTRLTGVAGLAQSAKCAVPDCQDGMSFSNLTEAATTASTYNGVSLVSLAQPMVQQLLRLHLPLMTHGTASAAVSSHLRLAWSSCNGLLQWLRDEASRVSDPLWQETRMAVQAMPHMISSVHHAVILRGRHLDDASAGGAKAAGLAPPAPSVNGSALICHWQPQNRGSTPPLTPSIIMKAAQATIIPAAMHPKSWSAAHLPITGNKGTVDTIFTPNGVSLVSMAQPVVHCPPARLNTTHMNQQLRLRPPVIMRGSVSTAASSHLQLARSSCSGLLQWLQDVASRLSESLWCTHVGAEDVTAPLPAHVYETSVFANANVTTLSPSHIGRPARHRRKSRRMCQSSAHSHGTAPWVPQSLCRTAIQAGAAAMRLLAAPRMATHWLCQAACDLLDIAWWALAILDWCLAPALAALCSARPRTAGFWRAARARISRTVRHAAAAPPDSSGSAGAQESARSIAAADAGRMHARHVSEVAAVQEDESHLGPHLSPTNPARETSSDGPVLPSAPQPRSPADAALSPAAGQPPSCEPAVAMHAPPRPAAPQPPADTAQAPAAGVVAEGMRSAAPGCTEVVPPSTEAASAAADNATPLPLSTSASLADNLPPFRIVDDHPFYFCSPRGCYVAFPPGQVGTCPVPVPRARAQRAERPVSIHAHALPTVRLSPRRPTGSGTVNVTFSVKGQLAQKATQSRARMEESARQCVSHLDAARRAVKGKMPAVNFSHDRVDEWMHSARRALKSSMPAAGFSRTTMTKWMQKASKAGPEPPLLSEDAQRTASISALFQMASAGMKVNDTGHLIAGTEMQ</sequence>
<feature type="region of interest" description="Disordered" evidence="1">
    <location>
        <begin position="19"/>
        <end position="53"/>
    </location>
</feature>
<feature type="compositionally biased region" description="Polar residues" evidence="1">
    <location>
        <begin position="19"/>
        <end position="51"/>
    </location>
</feature>
<gene>
    <name evidence="3" type="ORF">CVIRNUC_001246</name>
</gene>
<dbReference type="AlphaFoldDB" id="A0AAV1HVI3"/>
<dbReference type="Proteomes" id="UP001314263">
    <property type="component" value="Unassembled WGS sequence"/>
</dbReference>
<keyword evidence="4" id="KW-1185">Reference proteome</keyword>
<feature type="chain" id="PRO_5043662296" evidence="2">
    <location>
        <begin position="22"/>
        <end position="1148"/>
    </location>
</feature>
<feature type="compositionally biased region" description="Low complexity" evidence="1">
    <location>
        <begin position="783"/>
        <end position="796"/>
    </location>
</feature>
<protein>
    <submittedName>
        <fullName evidence="3">Uncharacterized protein</fullName>
    </submittedName>
</protein>
<dbReference type="EMBL" id="CAUYUE010000002">
    <property type="protein sequence ID" value="CAK0740375.1"/>
    <property type="molecule type" value="Genomic_DNA"/>
</dbReference>
<proteinExistence type="predicted"/>
<feature type="compositionally biased region" description="Polar residues" evidence="1">
    <location>
        <begin position="834"/>
        <end position="845"/>
    </location>
</feature>
<reference evidence="3 4" key="1">
    <citation type="submission" date="2023-10" db="EMBL/GenBank/DDBJ databases">
        <authorList>
            <person name="Maclean D."/>
            <person name="Macfadyen A."/>
        </authorList>
    </citation>
    <scope>NUCLEOTIDE SEQUENCE [LARGE SCALE GENOMIC DNA]</scope>
</reference>
<evidence type="ECO:0000256" key="2">
    <source>
        <dbReference type="SAM" id="SignalP"/>
    </source>
</evidence>
<keyword evidence="2" id="KW-0732">Signal</keyword>
<evidence type="ECO:0000313" key="3">
    <source>
        <dbReference type="EMBL" id="CAK0740375.1"/>
    </source>
</evidence>
<evidence type="ECO:0000256" key="1">
    <source>
        <dbReference type="SAM" id="MobiDB-lite"/>
    </source>
</evidence>
<organism evidence="3 4">
    <name type="scientific">Coccomyxa viridis</name>
    <dbReference type="NCBI Taxonomy" id="1274662"/>
    <lineage>
        <taxon>Eukaryota</taxon>
        <taxon>Viridiplantae</taxon>
        <taxon>Chlorophyta</taxon>
        <taxon>core chlorophytes</taxon>
        <taxon>Trebouxiophyceae</taxon>
        <taxon>Trebouxiophyceae incertae sedis</taxon>
        <taxon>Coccomyxaceae</taxon>
        <taxon>Coccomyxa</taxon>
    </lineage>
</organism>
<feature type="region of interest" description="Disordered" evidence="1">
    <location>
        <begin position="244"/>
        <end position="286"/>
    </location>
</feature>
<name>A0AAV1HVI3_9CHLO</name>
<feature type="signal peptide" evidence="2">
    <location>
        <begin position="1"/>
        <end position="21"/>
    </location>
</feature>
<evidence type="ECO:0000313" key="4">
    <source>
        <dbReference type="Proteomes" id="UP001314263"/>
    </source>
</evidence>
<accession>A0AAV1HVI3</accession>
<comment type="caution">
    <text evidence="3">The sequence shown here is derived from an EMBL/GenBank/DDBJ whole genome shotgun (WGS) entry which is preliminary data.</text>
</comment>